<sequence>MLFSLDSGVPVLPAQDFSGDIDNTVCFTGHRETSVIPYRNEPIYRSITLRTVQLMLCRYIDMAVESGYRSFISGLAVGTDLWAAKYILAKKRSDTSIRLIGVMPYLRHAERFAPQYRETLADVEKGADVLLTTNTEPDVIYGKKGSGENTSPDVYRDRNYFMVDHASAVISYFNEGSFKSGTYQTLNYATRQGRTICRFGLEDAYALIDECGPDIESIRRRLVFMENVFEMPY</sequence>
<evidence type="ECO:0000313" key="1">
    <source>
        <dbReference type="EMBL" id="SFW53922.1"/>
    </source>
</evidence>
<dbReference type="PANTHER" id="PTHR38440">
    <property type="entry name" value="UPF0398 PROTEIN YPSA"/>
    <property type="match status" value="1"/>
</dbReference>
<dbReference type="SUPFAM" id="SSF102405">
    <property type="entry name" value="MCP/YpsA-like"/>
    <property type="match status" value="1"/>
</dbReference>
<gene>
    <name evidence="1" type="ORF">SAMN02910280_0331</name>
</gene>
<dbReference type="Proteomes" id="UP000183461">
    <property type="component" value="Unassembled WGS sequence"/>
</dbReference>
<proteinExistence type="predicted"/>
<dbReference type="EMBL" id="FPIP01000012">
    <property type="protein sequence ID" value="SFW53922.1"/>
    <property type="molecule type" value="Genomic_DNA"/>
</dbReference>
<dbReference type="Pfam" id="PF06908">
    <property type="entry name" value="YpsA"/>
    <property type="match status" value="1"/>
</dbReference>
<dbReference type="PANTHER" id="PTHR38440:SF1">
    <property type="entry name" value="UPF0398 PROTEIN SPR0331"/>
    <property type="match status" value="1"/>
</dbReference>
<dbReference type="AlphaFoldDB" id="A0A1K1Q1N0"/>
<name>A0A1K1Q1N0_RUMFL</name>
<reference evidence="1 2" key="1">
    <citation type="submission" date="2016-11" db="EMBL/GenBank/DDBJ databases">
        <authorList>
            <person name="Jaros S."/>
            <person name="Januszkiewicz K."/>
            <person name="Wedrychowicz H."/>
        </authorList>
    </citation>
    <scope>NUCLEOTIDE SEQUENCE [LARGE SCALE GENOMIC DNA]</scope>
    <source>
        <strain evidence="1 2">YL228</strain>
    </source>
</reference>
<accession>A0A1K1Q1N0</accession>
<protein>
    <submittedName>
        <fullName evidence="1">Uncharacterized protein</fullName>
    </submittedName>
</protein>
<evidence type="ECO:0000313" key="2">
    <source>
        <dbReference type="Proteomes" id="UP000183461"/>
    </source>
</evidence>
<dbReference type="Gene3D" id="3.40.50.450">
    <property type="match status" value="1"/>
</dbReference>
<organism evidence="1 2">
    <name type="scientific">Ruminococcus flavefaciens</name>
    <dbReference type="NCBI Taxonomy" id="1265"/>
    <lineage>
        <taxon>Bacteria</taxon>
        <taxon>Bacillati</taxon>
        <taxon>Bacillota</taxon>
        <taxon>Clostridia</taxon>
        <taxon>Eubacteriales</taxon>
        <taxon>Oscillospiraceae</taxon>
        <taxon>Ruminococcus</taxon>
    </lineage>
</organism>
<dbReference type="InterPro" id="IPR010697">
    <property type="entry name" value="YspA"/>
</dbReference>
<dbReference type="RefSeq" id="WP_072301367.1">
    <property type="nucleotide sequence ID" value="NZ_FPIP01000012.1"/>
</dbReference>